<sequence length="582" mass="66369">ATITEDFLSLVLPVRHSHGRSCPCKMSQFPQKSSIEPPLSECMNSRVDSLDSLLMDNFWLEVENIKQSTEAEQEECNLADVKTPEEGEAEAEWLQDAGLSDLIGEDTSENDNIVLLSTLTKTQAAAVQRRLDTYSRSRRKKNKPPVRDVRDIFGVVGSEQDSLTWYFLPKQGCPMLAADLLLEMEESDKDRSQHSVDISNCTQKRKIPKGRLGVTRIGDLSSQDMKKIPTLALIELTALCDILGLELKRNKAAKQKAKENRLFGVPLSTLLENDQKLIPNTKVPLILQALLSCLEKKGLDTEGILRVSGSQTRIKSLEEKLESDFYTGLFRWDEVRQNDVSGLLKRFIRELPTPLLTAEYLPAFAAVQNIPDLKQRLQALNLLILILPEPNRNTLKALLEFLSKVVAREKKNKMNLWNVSTVIAPNLFMHKGLANKIPEGKEKQLAEGAADVVRMMIHYQDLLWTISSFLVAQVRKLNESSSRRYQFYDKRIKNLLRKIHTDKDKVEKNQAEVSKLNPLRMGLNEDFPYGTEGAKYYFLKCVFFYPTGEHCLDPDTYLLDLYHINPHAEWIIRQNPSFPRML</sequence>
<keyword evidence="1" id="KW-0343">GTPase activation</keyword>
<dbReference type="Pfam" id="PF00620">
    <property type="entry name" value="RhoGAP"/>
    <property type="match status" value="1"/>
</dbReference>
<protein>
    <submittedName>
        <fullName evidence="4">Rho GTPase activating protein 40</fullName>
    </submittedName>
</protein>
<dbReference type="SUPFAM" id="SSF48350">
    <property type="entry name" value="GTPase activation domain, GAP"/>
    <property type="match status" value="1"/>
</dbReference>
<dbReference type="InterPro" id="IPR008936">
    <property type="entry name" value="Rho_GTPase_activation_prot"/>
</dbReference>
<feature type="domain" description="Rho-GAP" evidence="3">
    <location>
        <begin position="265"/>
        <end position="464"/>
    </location>
</feature>
<dbReference type="SMART" id="SM00324">
    <property type="entry name" value="RhoGAP"/>
    <property type="match status" value="1"/>
</dbReference>
<dbReference type="InterPro" id="IPR000198">
    <property type="entry name" value="RhoGAP_dom"/>
</dbReference>
<reference evidence="4" key="1">
    <citation type="submission" date="2025-08" db="UniProtKB">
        <authorList>
            <consortium name="Ensembl"/>
        </authorList>
    </citation>
    <scope>IDENTIFICATION</scope>
</reference>
<dbReference type="AlphaFoldDB" id="A0A8C0GYJ5"/>
<dbReference type="PROSITE" id="PS50238">
    <property type="entry name" value="RHOGAP"/>
    <property type="match status" value="1"/>
</dbReference>
<evidence type="ECO:0000256" key="1">
    <source>
        <dbReference type="ARBA" id="ARBA00022468"/>
    </source>
</evidence>
<evidence type="ECO:0000256" key="2">
    <source>
        <dbReference type="ARBA" id="ARBA00055252"/>
    </source>
</evidence>
<gene>
    <name evidence="4" type="primary">ARHGAP40</name>
</gene>
<dbReference type="PANTHER" id="PTHR14963">
    <property type="entry name" value="RHO GTPASE ACTIVATING PROTEIN 18,19-RELATED"/>
    <property type="match status" value="1"/>
</dbReference>
<organism evidence="4 5">
    <name type="scientific">Chelonoidis abingdonii</name>
    <name type="common">Abingdon island giant tortoise</name>
    <name type="synonym">Testudo abingdonii</name>
    <dbReference type="NCBI Taxonomy" id="106734"/>
    <lineage>
        <taxon>Eukaryota</taxon>
        <taxon>Metazoa</taxon>
        <taxon>Chordata</taxon>
        <taxon>Craniata</taxon>
        <taxon>Vertebrata</taxon>
        <taxon>Euteleostomi</taxon>
        <taxon>Archelosauria</taxon>
        <taxon>Testudinata</taxon>
        <taxon>Testudines</taxon>
        <taxon>Cryptodira</taxon>
        <taxon>Durocryptodira</taxon>
        <taxon>Testudinoidea</taxon>
        <taxon>Testudinidae</taxon>
        <taxon>Chelonoidis</taxon>
    </lineage>
</organism>
<dbReference type="Proteomes" id="UP000694404">
    <property type="component" value="Unplaced"/>
</dbReference>
<dbReference type="GO" id="GO:0007165">
    <property type="term" value="P:signal transduction"/>
    <property type="evidence" value="ECO:0007669"/>
    <property type="project" value="InterPro"/>
</dbReference>
<reference evidence="4" key="2">
    <citation type="submission" date="2025-09" db="UniProtKB">
        <authorList>
            <consortium name="Ensembl"/>
        </authorList>
    </citation>
    <scope>IDENTIFICATION</scope>
</reference>
<evidence type="ECO:0000313" key="4">
    <source>
        <dbReference type="Ensembl" id="ENSCABP00000015147.1"/>
    </source>
</evidence>
<dbReference type="CDD" id="cd04391">
    <property type="entry name" value="RhoGAP_ARHGAP18"/>
    <property type="match status" value="1"/>
</dbReference>
<proteinExistence type="predicted"/>
<dbReference type="GO" id="GO:0005737">
    <property type="term" value="C:cytoplasm"/>
    <property type="evidence" value="ECO:0007669"/>
    <property type="project" value="TreeGrafter"/>
</dbReference>
<comment type="function">
    <text evidence="2">GTPase activator for the Rho-type GTPases by converting them to an inactive GDP-bound state.</text>
</comment>
<accession>A0A8C0GYJ5</accession>
<dbReference type="Pfam" id="PF25442">
    <property type="entry name" value="Ubiquitin_RHG40_C"/>
    <property type="match status" value="1"/>
</dbReference>
<dbReference type="GeneTree" id="ENSGT00940000162174"/>
<dbReference type="PANTHER" id="PTHR14963:SF4">
    <property type="entry name" value="RHO GTPASE-ACTIVATING PROTEIN 40"/>
    <property type="match status" value="1"/>
</dbReference>
<dbReference type="GO" id="GO:0030833">
    <property type="term" value="P:regulation of actin filament polymerization"/>
    <property type="evidence" value="ECO:0007669"/>
    <property type="project" value="TreeGrafter"/>
</dbReference>
<dbReference type="GO" id="GO:0051056">
    <property type="term" value="P:regulation of small GTPase mediated signal transduction"/>
    <property type="evidence" value="ECO:0007669"/>
    <property type="project" value="TreeGrafter"/>
</dbReference>
<dbReference type="GO" id="GO:0005096">
    <property type="term" value="F:GTPase activator activity"/>
    <property type="evidence" value="ECO:0007669"/>
    <property type="project" value="UniProtKB-KW"/>
</dbReference>
<dbReference type="Ensembl" id="ENSCABT00000016603.1">
    <property type="protein sequence ID" value="ENSCABP00000015147.1"/>
    <property type="gene ID" value="ENSCABG00000011319.1"/>
</dbReference>
<name>A0A8C0GYJ5_CHEAB</name>
<evidence type="ECO:0000313" key="5">
    <source>
        <dbReference type="Proteomes" id="UP000694404"/>
    </source>
</evidence>
<keyword evidence="5" id="KW-1185">Reference proteome</keyword>
<dbReference type="InterPro" id="IPR057323">
    <property type="entry name" value="RHG40/28/18_ubiquitin"/>
</dbReference>
<evidence type="ECO:0000259" key="3">
    <source>
        <dbReference type="PROSITE" id="PS50238"/>
    </source>
</evidence>
<dbReference type="Gene3D" id="1.10.555.10">
    <property type="entry name" value="Rho GTPase activation protein"/>
    <property type="match status" value="1"/>
</dbReference>
<dbReference type="FunFam" id="1.10.555.10:FF:000018">
    <property type="entry name" value="Rho GTPase activating protein 28"/>
    <property type="match status" value="1"/>
</dbReference>